<evidence type="ECO:0000313" key="4">
    <source>
        <dbReference type="EMBL" id="VVE85978.1"/>
    </source>
</evidence>
<dbReference type="InterPro" id="IPR039552">
    <property type="entry name" value="IS66_C"/>
</dbReference>
<evidence type="ECO:0000259" key="2">
    <source>
        <dbReference type="Pfam" id="PF03050"/>
    </source>
</evidence>
<dbReference type="Pfam" id="PF13817">
    <property type="entry name" value="DDE_Tnp_IS66_C"/>
    <property type="match status" value="1"/>
</dbReference>
<organism evidence="4 5">
    <name type="scientific">Pandoraea sputorum</name>
    <dbReference type="NCBI Taxonomy" id="93222"/>
    <lineage>
        <taxon>Bacteria</taxon>
        <taxon>Pseudomonadati</taxon>
        <taxon>Pseudomonadota</taxon>
        <taxon>Betaproteobacteria</taxon>
        <taxon>Burkholderiales</taxon>
        <taxon>Burkholderiaceae</taxon>
        <taxon>Pandoraea</taxon>
    </lineage>
</organism>
<name>A0A5E5BKT8_9BURK</name>
<dbReference type="InterPro" id="IPR004291">
    <property type="entry name" value="Transposase_IS66_central"/>
</dbReference>
<feature type="compositionally biased region" description="Polar residues" evidence="1">
    <location>
        <begin position="137"/>
        <end position="150"/>
    </location>
</feature>
<accession>A0A5E5BKT8</accession>
<feature type="region of interest" description="Disordered" evidence="1">
    <location>
        <begin position="137"/>
        <end position="160"/>
    </location>
</feature>
<protein>
    <submittedName>
        <fullName evidence="4">Transposase</fullName>
    </submittedName>
</protein>
<dbReference type="Proteomes" id="UP000335538">
    <property type="component" value="Unassembled WGS sequence"/>
</dbReference>
<evidence type="ECO:0000256" key="1">
    <source>
        <dbReference type="SAM" id="MobiDB-lite"/>
    </source>
</evidence>
<dbReference type="InterPro" id="IPR052344">
    <property type="entry name" value="Transposase-related"/>
</dbReference>
<reference evidence="4 5" key="1">
    <citation type="submission" date="2019-08" db="EMBL/GenBank/DDBJ databases">
        <authorList>
            <person name="Peeters C."/>
        </authorList>
    </citation>
    <scope>NUCLEOTIDE SEQUENCE [LARGE SCALE GENOMIC DNA]</scope>
    <source>
        <strain evidence="4 5">LMG 31121</strain>
    </source>
</reference>
<feature type="domain" description="Transposase IS66 C-terminal" evidence="3">
    <location>
        <begin position="91"/>
        <end position="128"/>
    </location>
</feature>
<dbReference type="AlphaFoldDB" id="A0A5E5BKT8"/>
<evidence type="ECO:0000313" key="5">
    <source>
        <dbReference type="Proteomes" id="UP000335538"/>
    </source>
</evidence>
<dbReference type="PANTHER" id="PTHR33678:SF1">
    <property type="entry name" value="BLL1576 PROTEIN"/>
    <property type="match status" value="1"/>
</dbReference>
<gene>
    <name evidence="4" type="ORF">PSP31121_05617</name>
</gene>
<feature type="domain" description="Transposase IS66 central" evidence="2">
    <location>
        <begin position="1"/>
        <end position="84"/>
    </location>
</feature>
<dbReference type="PANTHER" id="PTHR33678">
    <property type="entry name" value="BLL1576 PROTEIN"/>
    <property type="match status" value="1"/>
</dbReference>
<dbReference type="EMBL" id="CABPSR010000057">
    <property type="protein sequence ID" value="VVE85978.1"/>
    <property type="molecule type" value="Genomic_DNA"/>
</dbReference>
<proteinExistence type="predicted"/>
<sequence>MRQVQAAPQLKALRQWYESVLPMLSAKSDTTRAIQYSLNRWPALVYYCEDGQAEIDNLIAERALRGVAIGRRNYLFAGADSGGERAAAMYSLFGTARLNGINPEAYLAYVLERIADHPANRIDEMMPWNVAQYLTCPTPQKSTPSDNQQLLPRRRPAPRY</sequence>
<evidence type="ECO:0000259" key="3">
    <source>
        <dbReference type="Pfam" id="PF13817"/>
    </source>
</evidence>
<dbReference type="Pfam" id="PF03050">
    <property type="entry name" value="DDE_Tnp_IS66"/>
    <property type="match status" value="1"/>
</dbReference>